<dbReference type="RefSeq" id="XP_014146759.1">
    <property type="nucleotide sequence ID" value="XM_014291284.1"/>
</dbReference>
<evidence type="ECO:0000313" key="3">
    <source>
        <dbReference type="Proteomes" id="UP000054560"/>
    </source>
</evidence>
<dbReference type="InterPro" id="IPR017946">
    <property type="entry name" value="PLC-like_Pdiesterase_TIM-brl"/>
</dbReference>
<evidence type="ECO:0000259" key="1">
    <source>
        <dbReference type="PROSITE" id="PS50008"/>
    </source>
</evidence>
<dbReference type="PANTHER" id="PTHR10336">
    <property type="entry name" value="PHOSPHOINOSITIDE-SPECIFIC PHOSPHOLIPASE C FAMILY PROTEIN"/>
    <property type="match status" value="1"/>
</dbReference>
<dbReference type="GeneID" id="25915088"/>
<gene>
    <name evidence="2" type="ORF">SARC_14584</name>
</gene>
<sequence length="75" mass="8443">PAHKPPQHTHDLLTAAPVFFCSDMRFQMSSFAEGSAKKKCDKDGVEYADYSTRQISRTYPSGKRIDSTNYNPIAM</sequence>
<dbReference type="Gene3D" id="3.20.20.190">
    <property type="entry name" value="Phosphatidylinositol (PI) phosphodiesterase"/>
    <property type="match status" value="1"/>
</dbReference>
<dbReference type="SUPFAM" id="SSF51695">
    <property type="entry name" value="PLC-like phosphodiesterases"/>
    <property type="match status" value="1"/>
</dbReference>
<keyword evidence="3" id="KW-1185">Reference proteome</keyword>
<dbReference type="PROSITE" id="PS50008">
    <property type="entry name" value="PIPLC_Y_DOMAIN"/>
    <property type="match status" value="1"/>
</dbReference>
<organism evidence="2 3">
    <name type="scientific">Sphaeroforma arctica JP610</name>
    <dbReference type="NCBI Taxonomy" id="667725"/>
    <lineage>
        <taxon>Eukaryota</taxon>
        <taxon>Ichthyosporea</taxon>
        <taxon>Ichthyophonida</taxon>
        <taxon>Sphaeroforma</taxon>
    </lineage>
</organism>
<name>A0A0L0F801_9EUKA</name>
<dbReference type="GO" id="GO:0035556">
    <property type="term" value="P:intracellular signal transduction"/>
    <property type="evidence" value="ECO:0007669"/>
    <property type="project" value="InterPro"/>
</dbReference>
<reference evidence="2 3" key="1">
    <citation type="submission" date="2011-02" db="EMBL/GenBank/DDBJ databases">
        <title>The Genome Sequence of Sphaeroforma arctica JP610.</title>
        <authorList>
            <consortium name="The Broad Institute Genome Sequencing Platform"/>
            <person name="Russ C."/>
            <person name="Cuomo C."/>
            <person name="Young S.K."/>
            <person name="Zeng Q."/>
            <person name="Gargeya S."/>
            <person name="Alvarado L."/>
            <person name="Berlin A."/>
            <person name="Chapman S.B."/>
            <person name="Chen Z."/>
            <person name="Freedman E."/>
            <person name="Gellesch M."/>
            <person name="Goldberg J."/>
            <person name="Griggs A."/>
            <person name="Gujja S."/>
            <person name="Heilman E."/>
            <person name="Heiman D."/>
            <person name="Howarth C."/>
            <person name="Mehta T."/>
            <person name="Neiman D."/>
            <person name="Pearson M."/>
            <person name="Roberts A."/>
            <person name="Saif S."/>
            <person name="Shea T."/>
            <person name="Shenoy N."/>
            <person name="Sisk P."/>
            <person name="Stolte C."/>
            <person name="Sykes S."/>
            <person name="White J."/>
            <person name="Yandava C."/>
            <person name="Burger G."/>
            <person name="Gray M.W."/>
            <person name="Holland P.W.H."/>
            <person name="King N."/>
            <person name="Lang F.B.F."/>
            <person name="Roger A.J."/>
            <person name="Ruiz-Trillo I."/>
            <person name="Haas B."/>
            <person name="Nusbaum C."/>
            <person name="Birren B."/>
        </authorList>
    </citation>
    <scope>NUCLEOTIDE SEQUENCE [LARGE SCALE GENOMIC DNA]</scope>
    <source>
        <strain evidence="2 3">JP610</strain>
    </source>
</reference>
<proteinExistence type="predicted"/>
<feature type="domain" description="PI-PLC Y-box" evidence="1">
    <location>
        <begin position="26"/>
        <end position="72"/>
    </location>
</feature>
<dbReference type="STRING" id="667725.A0A0L0F801"/>
<dbReference type="AlphaFoldDB" id="A0A0L0F801"/>
<dbReference type="GO" id="GO:0004435">
    <property type="term" value="F:phosphatidylinositol-4,5-bisphosphate phospholipase C activity"/>
    <property type="evidence" value="ECO:0007669"/>
    <property type="project" value="InterPro"/>
</dbReference>
<accession>A0A0L0F801</accession>
<feature type="non-terminal residue" evidence="2">
    <location>
        <position position="1"/>
    </location>
</feature>
<dbReference type="InterPro" id="IPR001711">
    <property type="entry name" value="PLipase_C_Pinositol-sp_Y"/>
</dbReference>
<dbReference type="Pfam" id="PF00387">
    <property type="entry name" value="PI-PLC-Y"/>
    <property type="match status" value="1"/>
</dbReference>
<dbReference type="OrthoDB" id="8950444at2759"/>
<dbReference type="GO" id="GO:0006629">
    <property type="term" value="P:lipid metabolic process"/>
    <property type="evidence" value="ECO:0007669"/>
    <property type="project" value="InterPro"/>
</dbReference>
<protein>
    <recommendedName>
        <fullName evidence="1">PI-PLC Y-box domain-containing protein</fullName>
    </recommendedName>
</protein>
<dbReference type="PANTHER" id="PTHR10336:SF209">
    <property type="entry name" value="PHOSPHOINOSITIDE PHOSPHOLIPASE C"/>
    <property type="match status" value="1"/>
</dbReference>
<dbReference type="Proteomes" id="UP000054560">
    <property type="component" value="Unassembled WGS sequence"/>
</dbReference>
<evidence type="ECO:0000313" key="2">
    <source>
        <dbReference type="EMBL" id="KNC72857.1"/>
    </source>
</evidence>
<dbReference type="InterPro" id="IPR001192">
    <property type="entry name" value="PI-PLC_fam"/>
</dbReference>
<dbReference type="SMART" id="SM00149">
    <property type="entry name" value="PLCYc"/>
    <property type="match status" value="1"/>
</dbReference>
<dbReference type="EMBL" id="KQ246409">
    <property type="protein sequence ID" value="KNC72857.1"/>
    <property type="molecule type" value="Genomic_DNA"/>
</dbReference>